<dbReference type="EMBL" id="PSQE01000002">
    <property type="protein sequence ID" value="RHN73407.1"/>
    <property type="molecule type" value="Genomic_DNA"/>
</dbReference>
<dbReference type="Gramene" id="rna9213">
    <property type="protein sequence ID" value="RHN73407.1"/>
    <property type="gene ID" value="gene9213"/>
</dbReference>
<evidence type="ECO:0000313" key="1">
    <source>
        <dbReference type="EMBL" id="RHN73407.1"/>
    </source>
</evidence>
<accession>A0A396JE17</accession>
<proteinExistence type="predicted"/>
<gene>
    <name evidence="1" type="ORF">MtrunA17_Chr2g0298111</name>
</gene>
<evidence type="ECO:0000313" key="2">
    <source>
        <dbReference type="Proteomes" id="UP000265566"/>
    </source>
</evidence>
<protein>
    <submittedName>
        <fullName evidence="1">Uncharacterized protein</fullName>
    </submittedName>
</protein>
<name>A0A396JE17_MEDTR</name>
<dbReference type="Proteomes" id="UP000265566">
    <property type="component" value="Chromosome 2"/>
</dbReference>
<dbReference type="AlphaFoldDB" id="A0A396JE17"/>
<comment type="caution">
    <text evidence="1">The sequence shown here is derived from an EMBL/GenBank/DDBJ whole genome shotgun (WGS) entry which is preliminary data.</text>
</comment>
<reference evidence="2" key="1">
    <citation type="journal article" date="2018" name="Nat. Plants">
        <title>Whole-genome landscape of Medicago truncatula symbiotic genes.</title>
        <authorList>
            <person name="Pecrix Y."/>
            <person name="Staton S.E."/>
            <person name="Sallet E."/>
            <person name="Lelandais-Briere C."/>
            <person name="Moreau S."/>
            <person name="Carrere S."/>
            <person name="Blein T."/>
            <person name="Jardinaud M.F."/>
            <person name="Latrasse D."/>
            <person name="Zouine M."/>
            <person name="Zahm M."/>
            <person name="Kreplak J."/>
            <person name="Mayjonade B."/>
            <person name="Satge C."/>
            <person name="Perez M."/>
            <person name="Cauet S."/>
            <person name="Marande W."/>
            <person name="Chantry-Darmon C."/>
            <person name="Lopez-Roques C."/>
            <person name="Bouchez O."/>
            <person name="Berard A."/>
            <person name="Debelle F."/>
            <person name="Munos S."/>
            <person name="Bendahmane A."/>
            <person name="Berges H."/>
            <person name="Niebel A."/>
            <person name="Buitink J."/>
            <person name="Frugier F."/>
            <person name="Benhamed M."/>
            <person name="Crespi M."/>
            <person name="Gouzy J."/>
            <person name="Gamas P."/>
        </authorList>
    </citation>
    <scope>NUCLEOTIDE SEQUENCE [LARGE SCALE GENOMIC DNA]</scope>
    <source>
        <strain evidence="2">cv. Jemalong A17</strain>
    </source>
</reference>
<sequence>MLILIIPEISHSLCFLIPRIPHHCIRKAIFPQNKCPLFFMINDCNLCRSTKIYLINLSFQEKEKDQLISKKKKTEKHISYTHVNIMKY</sequence>
<organism evidence="1 2">
    <name type="scientific">Medicago truncatula</name>
    <name type="common">Barrel medic</name>
    <name type="synonym">Medicago tribuloides</name>
    <dbReference type="NCBI Taxonomy" id="3880"/>
    <lineage>
        <taxon>Eukaryota</taxon>
        <taxon>Viridiplantae</taxon>
        <taxon>Streptophyta</taxon>
        <taxon>Embryophyta</taxon>
        <taxon>Tracheophyta</taxon>
        <taxon>Spermatophyta</taxon>
        <taxon>Magnoliopsida</taxon>
        <taxon>eudicotyledons</taxon>
        <taxon>Gunneridae</taxon>
        <taxon>Pentapetalae</taxon>
        <taxon>rosids</taxon>
        <taxon>fabids</taxon>
        <taxon>Fabales</taxon>
        <taxon>Fabaceae</taxon>
        <taxon>Papilionoideae</taxon>
        <taxon>50 kb inversion clade</taxon>
        <taxon>NPAAA clade</taxon>
        <taxon>Hologalegina</taxon>
        <taxon>IRL clade</taxon>
        <taxon>Trifolieae</taxon>
        <taxon>Medicago</taxon>
    </lineage>
</organism>